<evidence type="ECO:0000256" key="1">
    <source>
        <dbReference type="ARBA" id="ARBA00001957"/>
    </source>
</evidence>
<dbReference type="GO" id="GO:0003824">
    <property type="term" value="F:catalytic activity"/>
    <property type="evidence" value="ECO:0007669"/>
    <property type="project" value="InterPro"/>
</dbReference>
<name>A0A5M3WAJ3_9ACTN</name>
<gene>
    <name evidence="5" type="ORF">Acor_55940</name>
</gene>
<evidence type="ECO:0000259" key="4">
    <source>
        <dbReference type="PROSITE" id="PS50075"/>
    </source>
</evidence>
<comment type="cofactor">
    <cofactor evidence="1">
        <name>pantetheine 4'-phosphate</name>
        <dbReference type="ChEBI" id="CHEBI:47942"/>
    </cofactor>
</comment>
<dbReference type="PANTHER" id="PTHR45527">
    <property type="entry name" value="NONRIBOSOMAL PEPTIDE SYNTHETASE"/>
    <property type="match status" value="1"/>
</dbReference>
<comment type="caution">
    <text evidence="5">The sequence shown here is derived from an EMBL/GenBank/DDBJ whole genome shotgun (WGS) entry which is preliminary data.</text>
</comment>
<dbReference type="Gene3D" id="1.10.1200.10">
    <property type="entry name" value="ACP-like"/>
    <property type="match status" value="1"/>
</dbReference>
<keyword evidence="2" id="KW-0596">Phosphopantetheine</keyword>
<evidence type="ECO:0000313" key="6">
    <source>
        <dbReference type="Proteomes" id="UP000334990"/>
    </source>
</evidence>
<dbReference type="Gene3D" id="3.30.559.30">
    <property type="entry name" value="Nonribosomal peptide synthetase, condensation domain"/>
    <property type="match status" value="1"/>
</dbReference>
<dbReference type="InterPro" id="IPR023213">
    <property type="entry name" value="CAT-like_dom_sf"/>
</dbReference>
<dbReference type="Pfam" id="PF00668">
    <property type="entry name" value="Condensation"/>
    <property type="match status" value="1"/>
</dbReference>
<keyword evidence="3" id="KW-0597">Phosphoprotein</keyword>
<dbReference type="InterPro" id="IPR036736">
    <property type="entry name" value="ACP-like_sf"/>
</dbReference>
<feature type="domain" description="Carrier" evidence="4">
    <location>
        <begin position="413"/>
        <end position="488"/>
    </location>
</feature>
<dbReference type="Gene3D" id="3.30.559.10">
    <property type="entry name" value="Chloramphenicol acetyltransferase-like domain"/>
    <property type="match status" value="1"/>
</dbReference>
<dbReference type="RefSeq" id="WP_155339684.1">
    <property type="nucleotide sequence ID" value="NZ_BAAABN010000082.1"/>
</dbReference>
<dbReference type="Pfam" id="PF00550">
    <property type="entry name" value="PP-binding"/>
    <property type="match status" value="1"/>
</dbReference>
<evidence type="ECO:0000313" key="5">
    <source>
        <dbReference type="EMBL" id="GES03528.1"/>
    </source>
</evidence>
<accession>A0A5M3WAJ3</accession>
<dbReference type="AlphaFoldDB" id="A0A5M3WAJ3"/>
<dbReference type="Proteomes" id="UP000334990">
    <property type="component" value="Unassembled WGS sequence"/>
</dbReference>
<dbReference type="GO" id="GO:0031177">
    <property type="term" value="F:phosphopantetheine binding"/>
    <property type="evidence" value="ECO:0007669"/>
    <property type="project" value="InterPro"/>
</dbReference>
<dbReference type="InterPro" id="IPR009081">
    <property type="entry name" value="PP-bd_ACP"/>
</dbReference>
<keyword evidence="6" id="KW-1185">Reference proteome</keyword>
<dbReference type="SUPFAM" id="SSF52777">
    <property type="entry name" value="CoA-dependent acyltransferases"/>
    <property type="match status" value="2"/>
</dbReference>
<dbReference type="SMART" id="SM00823">
    <property type="entry name" value="PKS_PP"/>
    <property type="match status" value="1"/>
</dbReference>
<organism evidence="5 6">
    <name type="scientific">Acrocarpospora corrugata</name>
    <dbReference type="NCBI Taxonomy" id="35763"/>
    <lineage>
        <taxon>Bacteria</taxon>
        <taxon>Bacillati</taxon>
        <taxon>Actinomycetota</taxon>
        <taxon>Actinomycetes</taxon>
        <taxon>Streptosporangiales</taxon>
        <taxon>Streptosporangiaceae</taxon>
        <taxon>Acrocarpospora</taxon>
    </lineage>
</organism>
<dbReference type="GO" id="GO:0044550">
    <property type="term" value="P:secondary metabolite biosynthetic process"/>
    <property type="evidence" value="ECO:0007669"/>
    <property type="project" value="TreeGrafter"/>
</dbReference>
<proteinExistence type="predicted"/>
<dbReference type="EMBL" id="BLAD01000069">
    <property type="protein sequence ID" value="GES03528.1"/>
    <property type="molecule type" value="Genomic_DNA"/>
</dbReference>
<protein>
    <recommendedName>
        <fullName evidence="4">Carrier domain-containing protein</fullName>
    </recommendedName>
</protein>
<sequence length="495" mass="52907">MPRNPASPLQRGMWINELAGSGTAYQMPLAITFEGPLDVPALLAACRAVLDRHELLGAAFQEDDGELLIVRADVPPTVTHGPEQPLEFDVRWGPLARFTLTETGPDRHRLLFVAHHLVFDGMSKDILVRDLADLYAGRPSSPAAPPYGEVISAERERVEQALGAAETFWKARWHDRFEVFTPGGETIASRRPGPGASVPALTGLPDPGDLGVTTFEQVLAALHAVLHRYGAAEPIVSVDLSTRGPDTAETVGLLVNELPVVVRPVPGGTFRELAHQVREELRAVYAFREVPLARAVGGLSPRGALTPVSVSYRRRGPDPGFPGLTVDVDYAMFNGGARGALHLQAVEGPGTLDAWLRYDPRVLTGEDAALVAADLRAVLGQPPDTPVSELILPSSTARTSQVQQAGPAAVAATAPPEIVEAVTRIWCDVLRLKHVGPDEDLFDLGGHSISIISIIARISKQYDVEVPMDVFFDNPTVVGVADAVAVAQASIHSVA</sequence>
<dbReference type="PROSITE" id="PS50075">
    <property type="entry name" value="CARRIER"/>
    <property type="match status" value="1"/>
</dbReference>
<evidence type="ECO:0000256" key="3">
    <source>
        <dbReference type="ARBA" id="ARBA00022553"/>
    </source>
</evidence>
<dbReference type="InterPro" id="IPR020806">
    <property type="entry name" value="PKS_PP-bd"/>
</dbReference>
<dbReference type="OrthoDB" id="2472181at2"/>
<dbReference type="InterPro" id="IPR001242">
    <property type="entry name" value="Condensation_dom"/>
</dbReference>
<dbReference type="GO" id="GO:0005829">
    <property type="term" value="C:cytosol"/>
    <property type="evidence" value="ECO:0007669"/>
    <property type="project" value="TreeGrafter"/>
</dbReference>
<reference evidence="5 6" key="1">
    <citation type="submission" date="2019-10" db="EMBL/GenBank/DDBJ databases">
        <title>Whole genome shotgun sequence of Acrocarpospora corrugata NBRC 13972.</title>
        <authorList>
            <person name="Ichikawa N."/>
            <person name="Kimura A."/>
            <person name="Kitahashi Y."/>
            <person name="Komaki H."/>
            <person name="Oguchi A."/>
        </authorList>
    </citation>
    <scope>NUCLEOTIDE SEQUENCE [LARGE SCALE GENOMIC DNA]</scope>
    <source>
        <strain evidence="5 6">NBRC 13972</strain>
    </source>
</reference>
<dbReference type="PANTHER" id="PTHR45527:SF1">
    <property type="entry name" value="FATTY ACID SYNTHASE"/>
    <property type="match status" value="1"/>
</dbReference>
<dbReference type="GO" id="GO:0043041">
    <property type="term" value="P:amino acid activation for nonribosomal peptide biosynthetic process"/>
    <property type="evidence" value="ECO:0007669"/>
    <property type="project" value="TreeGrafter"/>
</dbReference>
<evidence type="ECO:0000256" key="2">
    <source>
        <dbReference type="ARBA" id="ARBA00022450"/>
    </source>
</evidence>
<dbReference type="SUPFAM" id="SSF47336">
    <property type="entry name" value="ACP-like"/>
    <property type="match status" value="1"/>
</dbReference>
<dbReference type="GO" id="GO:0008610">
    <property type="term" value="P:lipid biosynthetic process"/>
    <property type="evidence" value="ECO:0007669"/>
    <property type="project" value="UniProtKB-ARBA"/>
</dbReference>